<proteinExistence type="predicted"/>
<name>A0A814RM30_9BILA</name>
<protein>
    <submittedName>
        <fullName evidence="1">Uncharacterized protein</fullName>
    </submittedName>
</protein>
<reference evidence="1" key="1">
    <citation type="submission" date="2021-02" db="EMBL/GenBank/DDBJ databases">
        <authorList>
            <person name="Nowell W R."/>
        </authorList>
    </citation>
    <scope>NUCLEOTIDE SEQUENCE</scope>
    <source>
        <strain evidence="1">Ploen Becks lab</strain>
    </source>
</reference>
<keyword evidence="2" id="KW-1185">Reference proteome</keyword>
<evidence type="ECO:0000313" key="2">
    <source>
        <dbReference type="Proteomes" id="UP000663879"/>
    </source>
</evidence>
<dbReference type="Proteomes" id="UP000663879">
    <property type="component" value="Unassembled WGS sequence"/>
</dbReference>
<gene>
    <name evidence="1" type="ORF">OXX778_LOCUS22620</name>
</gene>
<dbReference type="AlphaFoldDB" id="A0A814RM30"/>
<evidence type="ECO:0000313" key="1">
    <source>
        <dbReference type="EMBL" id="CAF1134418.1"/>
    </source>
</evidence>
<dbReference type="EMBL" id="CAJNOC010009917">
    <property type="protein sequence ID" value="CAF1134418.1"/>
    <property type="molecule type" value="Genomic_DNA"/>
</dbReference>
<accession>A0A814RM30</accession>
<comment type="caution">
    <text evidence="1">The sequence shown here is derived from an EMBL/GenBank/DDBJ whole genome shotgun (WGS) entry which is preliminary data.</text>
</comment>
<organism evidence="1 2">
    <name type="scientific">Brachionus calyciflorus</name>
    <dbReference type="NCBI Taxonomy" id="104777"/>
    <lineage>
        <taxon>Eukaryota</taxon>
        <taxon>Metazoa</taxon>
        <taxon>Spiralia</taxon>
        <taxon>Gnathifera</taxon>
        <taxon>Rotifera</taxon>
        <taxon>Eurotatoria</taxon>
        <taxon>Monogononta</taxon>
        <taxon>Pseudotrocha</taxon>
        <taxon>Ploima</taxon>
        <taxon>Brachionidae</taxon>
        <taxon>Brachionus</taxon>
    </lineage>
</organism>
<sequence length="191" mass="22472">MDDDVTSLCSSTEYDRVLSTKDPLEGNYDSKCDLCENNFNRHQKNTKIKKCSSNKCHKAKKDGNCEILQSCPVRYRVSFCYKNRIYFIDKTSNSDHLNITLNIKERQHGIHSYFVNEINRLYIEQQRPPKDILNILVLNKNRNQYDNRIPLPTHDQIKSIIYGSKKMRQQMKSVQFKNLLIKLKSTTMKSS</sequence>